<evidence type="ECO:0008006" key="2">
    <source>
        <dbReference type="Google" id="ProtNLM"/>
    </source>
</evidence>
<dbReference type="InterPro" id="IPR005564">
    <property type="entry name" value="Major_capsid_GpE"/>
</dbReference>
<name>A0A0F9EHJ8_9ZZZZ</name>
<accession>A0A0F9EHJ8</accession>
<feature type="non-terminal residue" evidence="1">
    <location>
        <position position="156"/>
    </location>
</feature>
<dbReference type="AlphaFoldDB" id="A0A0F9EHJ8"/>
<protein>
    <recommendedName>
        <fullName evidence="2">Major capsid protein E</fullName>
    </recommendedName>
</protein>
<reference evidence="1" key="1">
    <citation type="journal article" date="2015" name="Nature">
        <title>Complex archaea that bridge the gap between prokaryotes and eukaryotes.</title>
        <authorList>
            <person name="Spang A."/>
            <person name="Saw J.H."/>
            <person name="Jorgensen S.L."/>
            <person name="Zaremba-Niedzwiedzka K."/>
            <person name="Martijn J."/>
            <person name="Lind A.E."/>
            <person name="van Eijk R."/>
            <person name="Schleper C."/>
            <person name="Guy L."/>
            <person name="Ettema T.J."/>
        </authorList>
    </citation>
    <scope>NUCLEOTIDE SEQUENCE</scope>
</reference>
<evidence type="ECO:0000313" key="1">
    <source>
        <dbReference type="EMBL" id="KKL23423.1"/>
    </source>
</evidence>
<proteinExistence type="predicted"/>
<dbReference type="Pfam" id="PF03864">
    <property type="entry name" value="Phage_cap_E"/>
    <property type="match status" value="1"/>
</dbReference>
<comment type="caution">
    <text evidence="1">The sequence shown here is derived from an EMBL/GenBank/DDBJ whole genome shotgun (WGS) entry which is preliminary data.</text>
</comment>
<gene>
    <name evidence="1" type="ORF">LCGC14_2425510</name>
</gene>
<organism evidence="1">
    <name type="scientific">marine sediment metagenome</name>
    <dbReference type="NCBI Taxonomy" id="412755"/>
    <lineage>
        <taxon>unclassified sequences</taxon>
        <taxon>metagenomes</taxon>
        <taxon>ecological metagenomes</taxon>
    </lineage>
</organism>
<dbReference type="EMBL" id="LAZR01036981">
    <property type="protein sequence ID" value="KKL23423.1"/>
    <property type="molecule type" value="Genomic_DNA"/>
</dbReference>
<sequence length="156" mass="17030">MPLLNVFDSDAFSTMSLTDAILKAPFKPARIAASGLFGERGILTTTAVVEEKDGRLSLIPTSPRGGTPDTIGAKQRTARSFILHHLERESVIQADEIQGIRQFGSETALESIQTLVNERLADLRAMHEVTLEHLRVGAIKGKILDSDGTTELFNLF</sequence>